<protein>
    <submittedName>
        <fullName evidence="1">Uncharacterized protein</fullName>
    </submittedName>
</protein>
<evidence type="ECO:0000313" key="2">
    <source>
        <dbReference type="Proteomes" id="UP000006468"/>
    </source>
</evidence>
<dbReference type="HOGENOM" id="CLU_3329042_0_0_5"/>
<sequence>MDGGRMTVRLNKGDPLPIRIMRQNIIPRHFWNNIHFQM</sequence>
<accession>D5QAH0</accession>
<proteinExistence type="predicted"/>
<dbReference type="Proteomes" id="UP000006468">
    <property type="component" value="Chromosome"/>
</dbReference>
<name>D5QAH0_NOVHA</name>
<evidence type="ECO:0000313" key="1">
    <source>
        <dbReference type="EMBL" id="EFG86022.1"/>
    </source>
</evidence>
<dbReference type="EMBL" id="ADTV01000002">
    <property type="protein sequence ID" value="EFG86022.1"/>
    <property type="molecule type" value="Genomic_DNA"/>
</dbReference>
<gene>
    <name evidence="1" type="ORF">GXY_00524</name>
</gene>
<dbReference type="AlphaFoldDB" id="D5QAH0"/>
<reference evidence="1 2" key="1">
    <citation type="journal article" date="2010" name="J. Bacteriol.">
        <title>Genome sequence of a cellulose-producing bacterium, Gluconacetobacter hansenii ATCC 23769.</title>
        <authorList>
            <person name="Iyer P.R."/>
            <person name="Geib S.M."/>
            <person name="Catchmark J."/>
            <person name="Kao T.H."/>
            <person name="Tien M."/>
        </authorList>
    </citation>
    <scope>NUCLEOTIDE SEQUENCE [LARGE SCALE GENOMIC DNA]</scope>
    <source>
        <strain evidence="1 2">ATCC 23769</strain>
    </source>
</reference>
<comment type="caution">
    <text evidence="1">The sequence shown here is derived from an EMBL/GenBank/DDBJ whole genome shotgun (WGS) entry which is preliminary data.</text>
</comment>
<organism evidence="1 2">
    <name type="scientific">Novacetimonas hansenii ATCC 23769</name>
    <dbReference type="NCBI Taxonomy" id="714995"/>
    <lineage>
        <taxon>Bacteria</taxon>
        <taxon>Pseudomonadati</taxon>
        <taxon>Pseudomonadota</taxon>
        <taxon>Alphaproteobacteria</taxon>
        <taxon>Acetobacterales</taxon>
        <taxon>Acetobacteraceae</taxon>
        <taxon>Novacetimonas</taxon>
    </lineage>
</organism>